<proteinExistence type="predicted"/>
<keyword evidence="3" id="KW-1185">Reference proteome</keyword>
<sequence>MAFPATKKSKNTNKNDRVRRSDRILRKSKSNVDVASAPLGSCNGAACHTMDDADTVGVNSSWQNRKDTMLKRCKTYPVPKTCDDVGAVYHMPCSNHWDQRKSALIRSKSLNSGESKKAKRRVRRIPRARRQKESPPVPKATPDPEQTPAPRPSFCRWQSEPQLLVELEEEIQVQQGSDQKMTRWDTGTGSNGSPRRCTSCPPVPRRPSSPSKEDADSATKTYSPRKPQRRASVTKEDDLFPIGKPTMAFVGEMTDYGKDLIVEDQKVNVISFAA</sequence>
<name>A0A9N8DTH7_9STRA</name>
<organism evidence="2 3">
    <name type="scientific">Seminavis robusta</name>
    <dbReference type="NCBI Taxonomy" id="568900"/>
    <lineage>
        <taxon>Eukaryota</taxon>
        <taxon>Sar</taxon>
        <taxon>Stramenopiles</taxon>
        <taxon>Ochrophyta</taxon>
        <taxon>Bacillariophyta</taxon>
        <taxon>Bacillariophyceae</taxon>
        <taxon>Bacillariophycidae</taxon>
        <taxon>Naviculales</taxon>
        <taxon>Naviculaceae</taxon>
        <taxon>Seminavis</taxon>
    </lineage>
</organism>
<feature type="region of interest" description="Disordered" evidence="1">
    <location>
        <begin position="1"/>
        <end position="32"/>
    </location>
</feature>
<protein>
    <submittedName>
        <fullName evidence="2">Uncharacterized protein</fullName>
    </submittedName>
</protein>
<feature type="region of interest" description="Disordered" evidence="1">
    <location>
        <begin position="106"/>
        <end position="155"/>
    </location>
</feature>
<evidence type="ECO:0000256" key="1">
    <source>
        <dbReference type="SAM" id="MobiDB-lite"/>
    </source>
</evidence>
<feature type="region of interest" description="Disordered" evidence="1">
    <location>
        <begin position="172"/>
        <end position="238"/>
    </location>
</feature>
<comment type="caution">
    <text evidence="2">The sequence shown here is derived from an EMBL/GenBank/DDBJ whole genome shotgun (WGS) entry which is preliminary data.</text>
</comment>
<gene>
    <name evidence="2" type="ORF">SEMRO_277_G106300.1</name>
</gene>
<feature type="compositionally biased region" description="Basic residues" evidence="1">
    <location>
        <begin position="117"/>
        <end position="130"/>
    </location>
</feature>
<dbReference type="Proteomes" id="UP001153069">
    <property type="component" value="Unassembled WGS sequence"/>
</dbReference>
<dbReference type="AlphaFoldDB" id="A0A9N8DTH7"/>
<evidence type="ECO:0000313" key="2">
    <source>
        <dbReference type="EMBL" id="CAB9506744.1"/>
    </source>
</evidence>
<feature type="compositionally biased region" description="Pro residues" evidence="1">
    <location>
        <begin position="135"/>
        <end position="151"/>
    </location>
</feature>
<feature type="compositionally biased region" description="Basic and acidic residues" evidence="1">
    <location>
        <begin position="13"/>
        <end position="25"/>
    </location>
</feature>
<reference evidence="2" key="1">
    <citation type="submission" date="2020-06" db="EMBL/GenBank/DDBJ databases">
        <authorList>
            <consortium name="Plant Systems Biology data submission"/>
        </authorList>
    </citation>
    <scope>NUCLEOTIDE SEQUENCE</scope>
    <source>
        <strain evidence="2">D6</strain>
    </source>
</reference>
<accession>A0A9N8DTH7</accession>
<dbReference type="EMBL" id="CAICTM010000276">
    <property type="protein sequence ID" value="CAB9506744.1"/>
    <property type="molecule type" value="Genomic_DNA"/>
</dbReference>
<evidence type="ECO:0000313" key="3">
    <source>
        <dbReference type="Proteomes" id="UP001153069"/>
    </source>
</evidence>